<keyword evidence="2" id="KW-1185">Reference proteome</keyword>
<gene>
    <name evidence="1" type="ORF">N4264_11820</name>
</gene>
<evidence type="ECO:0000313" key="2">
    <source>
        <dbReference type="Proteomes" id="UP001064632"/>
    </source>
</evidence>
<proteinExistence type="predicted"/>
<protein>
    <submittedName>
        <fullName evidence="1">Uncharacterized protein</fullName>
    </submittedName>
</protein>
<dbReference type="RefSeq" id="WP_261697238.1">
    <property type="nucleotide sequence ID" value="NZ_CP104694.1"/>
</dbReference>
<accession>A0ABY6BR96</accession>
<name>A0ABY6BR96_9GAMM</name>
<reference evidence="1" key="1">
    <citation type="submission" date="2022-09" db="EMBL/GenBank/DDBJ databases">
        <title>Tahibacter sp. nov., isolated from a fresh water.</title>
        <authorList>
            <person name="Baek J.H."/>
            <person name="Lee J.K."/>
            <person name="Kim J.M."/>
            <person name="Jeon C.O."/>
        </authorList>
    </citation>
    <scope>NUCLEOTIDE SEQUENCE</scope>
    <source>
        <strain evidence="1">W38</strain>
    </source>
</reference>
<sequence length="53" mass="5829">MNTSSAISAITSDVAEFRLTELEERLEMTAMSAATESRYCCECVGRPMCDSET</sequence>
<dbReference type="EMBL" id="CP104694">
    <property type="protein sequence ID" value="UXI70287.1"/>
    <property type="molecule type" value="Genomic_DNA"/>
</dbReference>
<evidence type="ECO:0000313" key="1">
    <source>
        <dbReference type="EMBL" id="UXI70287.1"/>
    </source>
</evidence>
<dbReference type="Proteomes" id="UP001064632">
    <property type="component" value="Chromosome"/>
</dbReference>
<organism evidence="1 2">
    <name type="scientific">Tahibacter amnicola</name>
    <dbReference type="NCBI Taxonomy" id="2976241"/>
    <lineage>
        <taxon>Bacteria</taxon>
        <taxon>Pseudomonadati</taxon>
        <taxon>Pseudomonadota</taxon>
        <taxon>Gammaproteobacteria</taxon>
        <taxon>Lysobacterales</taxon>
        <taxon>Rhodanobacteraceae</taxon>
        <taxon>Tahibacter</taxon>
    </lineage>
</organism>